<keyword evidence="4 6" id="KW-1133">Transmembrane helix</keyword>
<gene>
    <name evidence="7" type="ORF">RM764_46075</name>
</gene>
<evidence type="ECO:0000256" key="4">
    <source>
        <dbReference type="ARBA" id="ARBA00022989"/>
    </source>
</evidence>
<evidence type="ECO:0000256" key="2">
    <source>
        <dbReference type="ARBA" id="ARBA00022475"/>
    </source>
</evidence>
<keyword evidence="2" id="KW-1003">Cell membrane</keyword>
<name>A0ABU2UAC7_9ACTN</name>
<comment type="caution">
    <text evidence="7">The sequence shown here is derived from an EMBL/GenBank/DDBJ whole genome shotgun (WGS) entry which is preliminary data.</text>
</comment>
<feature type="transmembrane region" description="Helical" evidence="6">
    <location>
        <begin position="6"/>
        <end position="29"/>
    </location>
</feature>
<dbReference type="EMBL" id="JAVREY010000196">
    <property type="protein sequence ID" value="MDT0470189.1"/>
    <property type="molecule type" value="Genomic_DNA"/>
</dbReference>
<dbReference type="Proteomes" id="UP001183809">
    <property type="component" value="Unassembled WGS sequence"/>
</dbReference>
<accession>A0ABU2UAC7</accession>
<keyword evidence="3 6" id="KW-0812">Transmembrane</keyword>
<evidence type="ECO:0000256" key="6">
    <source>
        <dbReference type="SAM" id="Phobius"/>
    </source>
</evidence>
<organism evidence="7 8">
    <name type="scientific">Streptomyces gibsoniae</name>
    <dbReference type="NCBI Taxonomy" id="3075529"/>
    <lineage>
        <taxon>Bacteria</taxon>
        <taxon>Bacillati</taxon>
        <taxon>Actinomycetota</taxon>
        <taxon>Actinomycetes</taxon>
        <taxon>Kitasatosporales</taxon>
        <taxon>Streptomycetaceae</taxon>
        <taxon>Streptomyces</taxon>
    </lineage>
</organism>
<evidence type="ECO:0000313" key="8">
    <source>
        <dbReference type="Proteomes" id="UP001183809"/>
    </source>
</evidence>
<evidence type="ECO:0000256" key="5">
    <source>
        <dbReference type="ARBA" id="ARBA00023136"/>
    </source>
</evidence>
<protein>
    <submittedName>
        <fullName evidence="7">LysE family translocator</fullName>
    </submittedName>
</protein>
<dbReference type="Pfam" id="PF01810">
    <property type="entry name" value="LysE"/>
    <property type="match status" value="1"/>
</dbReference>
<evidence type="ECO:0000313" key="7">
    <source>
        <dbReference type="EMBL" id="MDT0470189.1"/>
    </source>
</evidence>
<feature type="transmembrane region" description="Helical" evidence="6">
    <location>
        <begin position="153"/>
        <end position="176"/>
    </location>
</feature>
<sequence length="217" mass="22635">MPDLHQLLAFCALSAFIAVLPGPNVLFVVGRALAHGRRAAVGSVIGNAIGGYALVVVVALGLGTVVERSAPVYSVIKLGGAAYLIFLGVKAVRARPVAPKVTCGVQVTAKALWHTVWEGTIVGATNPKSIVFLTAVLPQFVDRDSGHVIGQMLLLGLVGTLLALSCDCVWGLTASATRDWFGRSPRRLAFADRAGGAAMIVLGLKLALDRTNWGLQS</sequence>
<keyword evidence="5 6" id="KW-0472">Membrane</keyword>
<keyword evidence="8" id="KW-1185">Reference proteome</keyword>
<dbReference type="InterPro" id="IPR001123">
    <property type="entry name" value="LeuE-type"/>
</dbReference>
<proteinExistence type="predicted"/>
<dbReference type="RefSeq" id="WP_311701628.1">
    <property type="nucleotide sequence ID" value="NZ_JAVREY010000196.1"/>
</dbReference>
<dbReference type="PANTHER" id="PTHR30086:SF20">
    <property type="entry name" value="ARGININE EXPORTER PROTEIN ARGO-RELATED"/>
    <property type="match status" value="1"/>
</dbReference>
<evidence type="ECO:0000256" key="1">
    <source>
        <dbReference type="ARBA" id="ARBA00004651"/>
    </source>
</evidence>
<feature type="transmembrane region" description="Helical" evidence="6">
    <location>
        <begin position="41"/>
        <end position="66"/>
    </location>
</feature>
<dbReference type="PANTHER" id="PTHR30086">
    <property type="entry name" value="ARGININE EXPORTER PROTEIN ARGO"/>
    <property type="match status" value="1"/>
</dbReference>
<feature type="transmembrane region" description="Helical" evidence="6">
    <location>
        <begin position="188"/>
        <end position="208"/>
    </location>
</feature>
<feature type="transmembrane region" description="Helical" evidence="6">
    <location>
        <begin position="72"/>
        <end position="92"/>
    </location>
</feature>
<dbReference type="PIRSF" id="PIRSF006324">
    <property type="entry name" value="LeuE"/>
    <property type="match status" value="1"/>
</dbReference>
<evidence type="ECO:0000256" key="3">
    <source>
        <dbReference type="ARBA" id="ARBA00022692"/>
    </source>
</evidence>
<comment type="subcellular location">
    <subcellularLocation>
        <location evidence="1">Cell membrane</location>
        <topology evidence="1">Multi-pass membrane protein</topology>
    </subcellularLocation>
</comment>
<reference evidence="8" key="1">
    <citation type="submission" date="2023-07" db="EMBL/GenBank/DDBJ databases">
        <title>30 novel species of actinomycetes from the DSMZ collection.</title>
        <authorList>
            <person name="Nouioui I."/>
        </authorList>
    </citation>
    <scope>NUCLEOTIDE SEQUENCE [LARGE SCALE GENOMIC DNA]</scope>
    <source>
        <strain evidence="8">DSM 41699</strain>
    </source>
</reference>